<name>A0A0G2HX31_9PEZI</name>
<evidence type="ECO:0000313" key="6">
    <source>
        <dbReference type="Proteomes" id="UP000034680"/>
    </source>
</evidence>
<dbReference type="PANTHER" id="PTHR36681:SF3">
    <property type="entry name" value="NUCLEAR GTPASE, GERMINAL CENTER-ASSOCIATED, TANDEM DUPLICATE 3"/>
    <property type="match status" value="1"/>
</dbReference>
<reference evidence="5 6" key="1">
    <citation type="submission" date="2015-05" db="EMBL/GenBank/DDBJ databases">
        <title>Distinctive expansion of gene families associated with plant cell wall degradation and secondary metabolism in the genomes of grapevine trunk pathogens.</title>
        <authorList>
            <person name="Lawrence D.P."/>
            <person name="Travadon R."/>
            <person name="Rolshausen P.E."/>
            <person name="Baumgartner K."/>
        </authorList>
    </citation>
    <scope>NUCLEOTIDE SEQUENCE [LARGE SCALE GENOMIC DNA]</scope>
    <source>
        <strain evidence="5">DA912</strain>
    </source>
</reference>
<dbReference type="InterPro" id="IPR027417">
    <property type="entry name" value="P-loop_NTPase"/>
</dbReference>
<feature type="coiled-coil region" evidence="1">
    <location>
        <begin position="560"/>
        <end position="601"/>
    </location>
</feature>
<dbReference type="PANTHER" id="PTHR36681">
    <property type="entry name" value="NUCLEAR GTPASE, GERMINAL CENTER-ASSOCIATED, TANDEM DUPLICATE 3"/>
    <property type="match status" value="1"/>
</dbReference>
<comment type="caution">
    <text evidence="5">The sequence shown here is derived from an EMBL/GenBank/DDBJ whole genome shotgun (WGS) entry which is preliminary data.</text>
</comment>
<gene>
    <name evidence="5" type="ORF">UCDDA912_g00698</name>
</gene>
<feature type="coiled-coil region" evidence="1">
    <location>
        <begin position="967"/>
        <end position="994"/>
    </location>
</feature>
<reference evidence="5 6" key="2">
    <citation type="submission" date="2015-05" db="EMBL/GenBank/DDBJ databases">
        <authorList>
            <person name="Morales-Cruz A."/>
            <person name="Amrine K.C."/>
            <person name="Cantu D."/>
        </authorList>
    </citation>
    <scope>NUCLEOTIDE SEQUENCE [LARGE SCALE GENOMIC DNA]</scope>
    <source>
        <strain evidence="5">DA912</strain>
    </source>
</reference>
<dbReference type="SUPFAM" id="SSF52540">
    <property type="entry name" value="P-loop containing nucleoside triphosphate hydrolases"/>
    <property type="match status" value="1"/>
</dbReference>
<feature type="domain" description="Dynamin N-terminal" evidence="3">
    <location>
        <begin position="174"/>
        <end position="403"/>
    </location>
</feature>
<dbReference type="InterPro" id="IPR045063">
    <property type="entry name" value="Dynamin_N"/>
</dbReference>
<protein>
    <submittedName>
        <fullName evidence="5">Putative tat pathway signal sequence</fullName>
    </submittedName>
</protein>
<dbReference type="Pfam" id="PF24564">
    <property type="entry name" value="DUF7605"/>
    <property type="match status" value="1"/>
</dbReference>
<dbReference type="Pfam" id="PF00350">
    <property type="entry name" value="Dynamin_N"/>
    <property type="match status" value="1"/>
</dbReference>
<feature type="region of interest" description="Disordered" evidence="2">
    <location>
        <begin position="1035"/>
        <end position="1085"/>
    </location>
</feature>
<feature type="compositionally biased region" description="Basic residues" evidence="2">
    <location>
        <begin position="518"/>
        <end position="532"/>
    </location>
</feature>
<keyword evidence="6" id="KW-1185">Reference proteome</keyword>
<organism evidence="5 6">
    <name type="scientific">Diaporthe ampelina</name>
    <dbReference type="NCBI Taxonomy" id="1214573"/>
    <lineage>
        <taxon>Eukaryota</taxon>
        <taxon>Fungi</taxon>
        <taxon>Dikarya</taxon>
        <taxon>Ascomycota</taxon>
        <taxon>Pezizomycotina</taxon>
        <taxon>Sordariomycetes</taxon>
        <taxon>Sordariomycetidae</taxon>
        <taxon>Diaporthales</taxon>
        <taxon>Diaporthaceae</taxon>
        <taxon>Diaporthe</taxon>
    </lineage>
</organism>
<dbReference type="EMBL" id="LCUC01000022">
    <property type="protein sequence ID" value="KKY39278.1"/>
    <property type="molecule type" value="Genomic_DNA"/>
</dbReference>
<feature type="domain" description="DUF7605" evidence="4">
    <location>
        <begin position="801"/>
        <end position="957"/>
    </location>
</feature>
<accession>A0A0G2HX31</accession>
<feature type="compositionally biased region" description="Polar residues" evidence="2">
    <location>
        <begin position="38"/>
        <end position="57"/>
    </location>
</feature>
<evidence type="ECO:0000313" key="5">
    <source>
        <dbReference type="EMBL" id="KKY39278.1"/>
    </source>
</evidence>
<dbReference type="AlphaFoldDB" id="A0A0G2HX31"/>
<feature type="compositionally biased region" description="Basic and acidic residues" evidence="2">
    <location>
        <begin position="80"/>
        <end position="95"/>
    </location>
</feature>
<evidence type="ECO:0000256" key="1">
    <source>
        <dbReference type="SAM" id="Coils"/>
    </source>
</evidence>
<sequence length="1085" mass="121264">MSSTISEVSPAQFIGQQSNIDIDLEANDRLSGADGQDGEQTSKTGGANAEQDPTSTMVKAEESGVSTLQTVPAIPSDMGLKQHEGSPEKKEEDKAVGFPVSDLTPQPENITLNSVKHAADAADLLKLEAYIEMAGQVLGAMRQPMADSKQRDEQDWLRRIDALETKSRRLRTVVAVAGATGAGKSSLINALLDEEKLLPTSGFRACTAVITEISYNESDDPKKAYRAEVEFISQEEWDSELKLLHAELVEDKQLSSAYLDTNAEAGIAYAKIRAVYPDLTHEMIIKSKVAELGKRDVVANVLGKTRKITCSNARDLYTSLQKYLDSKDKDTKGGPRRENDMAFWPLIKVVKVYTRASALETGVCIVDLPGIHDANAARSAVARKYMAECNSVWIAAPIKRAVDDEAARKLLGMNSRLQMKLDGIYSNVTFICTMTDAVQVEESLEAFDEDGQIQAIFAREDDLEKMIGSKKEFIDQLSKQVADGDVAYQELARELEVWKGLQKKQKKGQPVYPPQVPSKRKRATAPTKRRRRPEVVVDDSDEDDTVGRNPLTADEISSKLTDLEDKVMSNDAECEDMEKRLQTLKDELTALEGEKQDIAVESRRQCILKRNAHVKQAIRVDFSNGIREIDEAGIDDENFDPSIRQRDYVQYQQLRMQTKRETRVEGFRNLTDSEIPLLQQHAIKLPEQGRIHVYRTFLHDFYGLLCSLTIWADSSLLERNAQAMSEHDQSYEVKSMQAACSNMKQELNLLILKNKTDLNTIIRNGFHPKSNAAITSAGKDVLDVVSKWPIKKDDGGYGIIFSTYRAICRHQGSKTKSEKSRDFNEDILEPYLKKIAGSWDQAFGNSIPTTLDALVAAFAHELEKFHDTMSSRPELEKCKMASLRMLGQQITNEVKKFQDKVTDIKGTIQGQQREASRAFLPEIQKQMLKAYTLVAQEKGKGCFVRMKEHMIVHVRKNKTAIYRKATNRVMDELKKIFESNLKKLQKEAHEIIDRLEKDYTVVISSSEMIEASAVAREHIRSVLLKVEAQFKEIEGPEPMEVDPAQPSESEPQQLADASMADVGATAGEAAEPGLTGEDIAMDTVL</sequence>
<dbReference type="OrthoDB" id="3598281at2759"/>
<keyword evidence="1" id="KW-0175">Coiled coil</keyword>
<evidence type="ECO:0000259" key="3">
    <source>
        <dbReference type="Pfam" id="PF00350"/>
    </source>
</evidence>
<evidence type="ECO:0000256" key="2">
    <source>
        <dbReference type="SAM" id="MobiDB-lite"/>
    </source>
</evidence>
<evidence type="ECO:0000259" key="4">
    <source>
        <dbReference type="Pfam" id="PF24564"/>
    </source>
</evidence>
<feature type="compositionally biased region" description="Polar residues" evidence="2">
    <location>
        <begin position="1"/>
        <end position="20"/>
    </location>
</feature>
<dbReference type="Proteomes" id="UP000034680">
    <property type="component" value="Unassembled WGS sequence"/>
</dbReference>
<dbReference type="STRING" id="1214573.A0A0G2HX31"/>
<dbReference type="InterPro" id="IPR056024">
    <property type="entry name" value="DUF7605"/>
</dbReference>
<dbReference type="Gene3D" id="3.40.50.300">
    <property type="entry name" value="P-loop containing nucleotide triphosphate hydrolases"/>
    <property type="match status" value="1"/>
</dbReference>
<feature type="region of interest" description="Disordered" evidence="2">
    <location>
        <begin position="1"/>
        <end position="103"/>
    </location>
</feature>
<feature type="region of interest" description="Disordered" evidence="2">
    <location>
        <begin position="503"/>
        <end position="550"/>
    </location>
</feature>
<proteinExistence type="predicted"/>